<keyword evidence="1" id="KW-0472">Membrane</keyword>
<dbReference type="Pfam" id="PF14030">
    <property type="entry name" value="DUF4245"/>
    <property type="match status" value="1"/>
</dbReference>
<feature type="transmembrane region" description="Helical" evidence="1">
    <location>
        <begin position="20"/>
        <end position="40"/>
    </location>
</feature>
<dbReference type="Proteomes" id="UP001596072">
    <property type="component" value="Unassembled WGS sequence"/>
</dbReference>
<gene>
    <name evidence="2" type="ORF">ACFPQB_01535</name>
</gene>
<keyword evidence="3" id="KW-1185">Reference proteome</keyword>
<keyword evidence="1" id="KW-1133">Transmembrane helix</keyword>
<dbReference type="EMBL" id="JBHSNS010000001">
    <property type="protein sequence ID" value="MFC5727581.1"/>
    <property type="molecule type" value="Genomic_DNA"/>
</dbReference>
<evidence type="ECO:0000313" key="3">
    <source>
        <dbReference type="Proteomes" id="UP001596072"/>
    </source>
</evidence>
<comment type="caution">
    <text evidence="2">The sequence shown here is derived from an EMBL/GenBank/DDBJ whole genome shotgun (WGS) entry which is preliminary data.</text>
</comment>
<dbReference type="InterPro" id="IPR025339">
    <property type="entry name" value="DUF4245"/>
</dbReference>
<accession>A0ABW0Z9B6</accession>
<name>A0ABW0Z9B6_9ACTN</name>
<protein>
    <submittedName>
        <fullName evidence="2">DUF4245 family protein</fullName>
    </submittedName>
</protein>
<evidence type="ECO:0000256" key="1">
    <source>
        <dbReference type="SAM" id="Phobius"/>
    </source>
</evidence>
<proteinExistence type="predicted"/>
<keyword evidence="1" id="KW-0812">Transmembrane</keyword>
<evidence type="ECO:0000313" key="2">
    <source>
        <dbReference type="EMBL" id="MFC5727581.1"/>
    </source>
</evidence>
<organism evidence="2 3">
    <name type="scientific">Nocardioides vastitatis</name>
    <dbReference type="NCBI Taxonomy" id="2568655"/>
    <lineage>
        <taxon>Bacteria</taxon>
        <taxon>Bacillati</taxon>
        <taxon>Actinomycetota</taxon>
        <taxon>Actinomycetes</taxon>
        <taxon>Propionibacteriales</taxon>
        <taxon>Nocardioidaceae</taxon>
        <taxon>Nocardioides</taxon>
    </lineage>
</organism>
<dbReference type="RefSeq" id="WP_136431575.1">
    <property type="nucleotide sequence ID" value="NZ_JBHSNS010000001.1"/>
</dbReference>
<reference evidence="3" key="1">
    <citation type="journal article" date="2019" name="Int. J. Syst. Evol. Microbiol.">
        <title>The Global Catalogue of Microorganisms (GCM) 10K type strain sequencing project: providing services to taxonomists for standard genome sequencing and annotation.</title>
        <authorList>
            <consortium name="The Broad Institute Genomics Platform"/>
            <consortium name="The Broad Institute Genome Sequencing Center for Infectious Disease"/>
            <person name="Wu L."/>
            <person name="Ma J."/>
        </authorList>
    </citation>
    <scope>NUCLEOTIDE SEQUENCE [LARGE SCALE GENOMIC DNA]</scope>
    <source>
        <strain evidence="3">YIM 94188</strain>
    </source>
</reference>
<sequence length="193" mass="20848">MSTQQTEPTGRAGRYQRSAAGLVVSLLVTVLALGGVLYFMGAFRHDLDVRPEQVDHLDIVAAAQQAGLKPIYPADLPDGWIATGVDVVPGDDPAFTIRMLTDDERFVGVHQEDASSTALLARWVDEETQTADAYEVPRSVMRPVARHWDGYTDEGGDHAYVATVGDDTVIVFGSADAEELQAIVDALVRRPVG</sequence>